<dbReference type="EMBL" id="AHAT01006139">
    <property type="status" value="NOT_ANNOTATED_CDS"/>
    <property type="molecule type" value="Genomic_DNA"/>
</dbReference>
<feature type="domain" description="PH" evidence="5">
    <location>
        <begin position="313"/>
        <end position="422"/>
    </location>
</feature>
<accession>W5NDS5</accession>
<dbReference type="InterPro" id="IPR001605">
    <property type="entry name" value="PH_dom-spectrin-type"/>
</dbReference>
<name>W5NDS5_LEPOC</name>
<feature type="region of interest" description="Disordered" evidence="4">
    <location>
        <begin position="1"/>
        <end position="119"/>
    </location>
</feature>
<evidence type="ECO:0000313" key="8">
    <source>
        <dbReference type="Proteomes" id="UP000018468"/>
    </source>
</evidence>
<dbReference type="InterPro" id="IPR000904">
    <property type="entry name" value="Sec7_dom"/>
</dbReference>
<dbReference type="PANTHER" id="PTHR10663:SF338">
    <property type="entry name" value="PH AND SEC7 DOMAIN-CONTAINING PROTEIN 4"/>
    <property type="match status" value="1"/>
</dbReference>
<dbReference type="PRINTS" id="PR00683">
    <property type="entry name" value="SPECTRINPH"/>
</dbReference>
<comment type="subcellular location">
    <subcellularLocation>
        <location evidence="1">Cell projection</location>
        <location evidence="1">Ruffle membrane</location>
    </subcellularLocation>
</comment>
<dbReference type="Pfam" id="PF01369">
    <property type="entry name" value="Sec7"/>
    <property type="match status" value="1"/>
</dbReference>
<keyword evidence="3" id="KW-0472">Membrane</keyword>
<dbReference type="EMBL" id="AHAT01006138">
    <property type="status" value="NOT_ANNOTATED_CDS"/>
    <property type="molecule type" value="Genomic_DNA"/>
</dbReference>
<dbReference type="Ensembl" id="ENSLOCT00000018816.1">
    <property type="protein sequence ID" value="ENSLOCP00000018784.1"/>
    <property type="gene ID" value="ENSLOCG00000015264.1"/>
</dbReference>
<dbReference type="SUPFAM" id="SSF50729">
    <property type="entry name" value="PH domain-like"/>
    <property type="match status" value="1"/>
</dbReference>
<keyword evidence="2" id="KW-1003">Cell membrane</keyword>
<dbReference type="GO" id="GO:0032012">
    <property type="term" value="P:regulation of ARF protein signal transduction"/>
    <property type="evidence" value="ECO:0007669"/>
    <property type="project" value="InterPro"/>
</dbReference>
<dbReference type="GO" id="GO:0005085">
    <property type="term" value="F:guanyl-nucleotide exchange factor activity"/>
    <property type="evidence" value="ECO:0000318"/>
    <property type="project" value="GO_Central"/>
</dbReference>
<organism evidence="7 8">
    <name type="scientific">Lepisosteus oculatus</name>
    <name type="common">Spotted gar</name>
    <dbReference type="NCBI Taxonomy" id="7918"/>
    <lineage>
        <taxon>Eukaryota</taxon>
        <taxon>Metazoa</taxon>
        <taxon>Chordata</taxon>
        <taxon>Craniata</taxon>
        <taxon>Vertebrata</taxon>
        <taxon>Euteleostomi</taxon>
        <taxon>Actinopterygii</taxon>
        <taxon>Neopterygii</taxon>
        <taxon>Holostei</taxon>
        <taxon>Semionotiformes</taxon>
        <taxon>Lepisosteidae</taxon>
        <taxon>Lepisosteus</taxon>
    </lineage>
</organism>
<dbReference type="Bgee" id="ENSLOCG00000015264">
    <property type="expression patterns" value="Expressed in mesonephros and 13 other cell types or tissues"/>
</dbReference>
<evidence type="ECO:0000256" key="1">
    <source>
        <dbReference type="ARBA" id="ARBA00004632"/>
    </source>
</evidence>
<evidence type="ECO:0000259" key="6">
    <source>
        <dbReference type="PROSITE" id="PS50190"/>
    </source>
</evidence>
<dbReference type="InterPro" id="IPR011993">
    <property type="entry name" value="PH-like_dom_sf"/>
</dbReference>
<dbReference type="EMBL" id="AHAT01006141">
    <property type="status" value="NOT_ANNOTATED_CDS"/>
    <property type="molecule type" value="Genomic_DNA"/>
</dbReference>
<dbReference type="GO" id="GO:0005543">
    <property type="term" value="F:phospholipid binding"/>
    <property type="evidence" value="ECO:0007669"/>
    <property type="project" value="InterPro"/>
</dbReference>
<reference evidence="7" key="2">
    <citation type="submission" date="2025-08" db="UniProtKB">
        <authorList>
            <consortium name="Ensembl"/>
        </authorList>
    </citation>
    <scope>IDENTIFICATION</scope>
</reference>
<feature type="compositionally biased region" description="Basic and acidic residues" evidence="4">
    <location>
        <begin position="480"/>
        <end position="496"/>
    </location>
</feature>
<dbReference type="InterPro" id="IPR001849">
    <property type="entry name" value="PH_domain"/>
</dbReference>
<reference evidence="8" key="1">
    <citation type="submission" date="2011-12" db="EMBL/GenBank/DDBJ databases">
        <title>The Draft Genome of Lepisosteus oculatus.</title>
        <authorList>
            <consortium name="The Broad Institute Genome Assembly &amp; Analysis Group"/>
            <consortium name="Computational R&amp;D Group"/>
            <consortium name="and Sequencing Platform"/>
            <person name="Di Palma F."/>
            <person name="Alfoldi J."/>
            <person name="Johnson J."/>
            <person name="Berlin A."/>
            <person name="Gnerre S."/>
            <person name="Jaffe D."/>
            <person name="MacCallum I."/>
            <person name="Young S."/>
            <person name="Walker B.J."/>
            <person name="Lander E.S."/>
            <person name="Lindblad-Toh K."/>
        </authorList>
    </citation>
    <scope>NUCLEOTIDE SEQUENCE [LARGE SCALE GENOMIC DNA]</scope>
</reference>
<sequence>MGAEGSLGVPEGSDTRGETELPEGLTVEQTQSSVGEHRNGSSSPDSEGEGGGPVALFDPTGCPGSTGSEPLEAEETPGSLSCEEEQQDTLGSETQAPSAEGETTDLGAPQVNGSTVNREEARRLAEQLYRLDGVRRTDVVKQLDKDNAFCSAVGEEYLKFFDFSEQTLDEALRSFLKVVVLIGETQERERVLEHFAQRYHHCNPSTFSSTGAVLTLTCAIMLLNTDLHGQNIGKVMSINSFVSNLEKMNEGQNFPKDLLKGLYNSIKNEPLEWAVDEEELKSSLLLPADSGEDAPLRSKSNPFQDVPHDKKATVFKQGFLTRKAHADIDGKRTPWGKRSWKTFYAVLKGMVLYLQKNEYHMDWQSSEEVVSVHHALAEKASEYTKRPHVFRLQTADWRVFLFQASTAEQMSSWICRINLVSALYSSPPFPAAVGSQKKFSRPILPATKSRHSLLSQLDSHTKMLESFSRDLADHQQNAPEGRKSRTRDLEEHRQREEYLQHEKSRYEVYLQLLRAWQAQGTDDLERFDGEVCEAVETDGEELKKSHSSPSLNLETPAPVVKVKRNISERRTYRKIIIPRRNKEL</sequence>
<evidence type="ECO:0000313" key="7">
    <source>
        <dbReference type="Ensembl" id="ENSLOCP00000018784.1"/>
    </source>
</evidence>
<feature type="domain" description="SEC7" evidence="6">
    <location>
        <begin position="116"/>
        <end position="269"/>
    </location>
</feature>
<dbReference type="GO" id="GO:0032587">
    <property type="term" value="C:ruffle membrane"/>
    <property type="evidence" value="ECO:0007669"/>
    <property type="project" value="UniProtKB-SubCell"/>
</dbReference>
<dbReference type="PROSITE" id="PS50003">
    <property type="entry name" value="PH_DOMAIN"/>
    <property type="match status" value="1"/>
</dbReference>
<evidence type="ECO:0000259" key="5">
    <source>
        <dbReference type="PROSITE" id="PS50003"/>
    </source>
</evidence>
<dbReference type="STRING" id="7918.ENSLOCP00000018784"/>
<dbReference type="HOGENOM" id="CLU_011021_1_1_1"/>
<dbReference type="CDD" id="cd13295">
    <property type="entry name" value="PH_EFA6"/>
    <property type="match status" value="1"/>
</dbReference>
<dbReference type="CDD" id="cd00171">
    <property type="entry name" value="Sec7"/>
    <property type="match status" value="1"/>
</dbReference>
<proteinExistence type="predicted"/>
<feature type="region of interest" description="Disordered" evidence="4">
    <location>
        <begin position="471"/>
        <end position="496"/>
    </location>
</feature>
<keyword evidence="8" id="KW-1185">Reference proteome</keyword>
<dbReference type="SMART" id="SM00233">
    <property type="entry name" value="PH"/>
    <property type="match status" value="1"/>
</dbReference>
<evidence type="ECO:0000256" key="3">
    <source>
        <dbReference type="ARBA" id="ARBA00023136"/>
    </source>
</evidence>
<dbReference type="AlphaFoldDB" id="W5NDS5"/>
<dbReference type="GeneTree" id="ENSGT00940000155061"/>
<dbReference type="EMBL" id="AHAT01006142">
    <property type="status" value="NOT_ANNOTATED_CDS"/>
    <property type="molecule type" value="Genomic_DNA"/>
</dbReference>
<dbReference type="InterPro" id="IPR035999">
    <property type="entry name" value="Sec7_dom_sf"/>
</dbReference>
<dbReference type="Pfam" id="PF15410">
    <property type="entry name" value="PH_9"/>
    <property type="match status" value="1"/>
</dbReference>
<dbReference type="Gene3D" id="2.30.29.30">
    <property type="entry name" value="Pleckstrin-homology domain (PH domain)/Phosphotyrosine-binding domain (PTB)"/>
    <property type="match status" value="1"/>
</dbReference>
<protein>
    <recommendedName>
        <fullName evidence="9">Pleckstrin and Sec7 domain containing 4</fullName>
    </recommendedName>
</protein>
<dbReference type="SMART" id="SM00222">
    <property type="entry name" value="Sec7"/>
    <property type="match status" value="1"/>
</dbReference>
<dbReference type="PANTHER" id="PTHR10663">
    <property type="entry name" value="GUANYL-NUCLEOTIDE EXCHANGE FACTOR"/>
    <property type="match status" value="1"/>
</dbReference>
<dbReference type="InParanoid" id="W5NDS5"/>
<evidence type="ECO:0008006" key="9">
    <source>
        <dbReference type="Google" id="ProtNLM"/>
    </source>
</evidence>
<dbReference type="PROSITE" id="PS50190">
    <property type="entry name" value="SEC7"/>
    <property type="match status" value="1"/>
</dbReference>
<dbReference type="eggNOG" id="KOG0932">
    <property type="taxonomic scope" value="Eukaryota"/>
</dbReference>
<evidence type="ECO:0000256" key="4">
    <source>
        <dbReference type="SAM" id="MobiDB-lite"/>
    </source>
</evidence>
<dbReference type="EMBL" id="AHAT01006140">
    <property type="status" value="NOT_ANNOTATED_CDS"/>
    <property type="molecule type" value="Genomic_DNA"/>
</dbReference>
<feature type="compositionally biased region" description="Polar residues" evidence="4">
    <location>
        <begin position="88"/>
        <end position="97"/>
    </location>
</feature>
<dbReference type="InterPro" id="IPR023394">
    <property type="entry name" value="Sec7_C_sf"/>
</dbReference>
<dbReference type="InterPro" id="IPR041681">
    <property type="entry name" value="PH_9"/>
</dbReference>
<dbReference type="FunFam" id="2.30.29.30:FF:000054">
    <property type="entry name" value="PH and SEC7 domain-containing protein 3"/>
    <property type="match status" value="1"/>
</dbReference>
<dbReference type="SUPFAM" id="SSF48425">
    <property type="entry name" value="Sec7 domain"/>
    <property type="match status" value="1"/>
</dbReference>
<dbReference type="OMA" id="GMNEGAN"/>
<dbReference type="FunFam" id="1.10.1000.11:FF:000002">
    <property type="entry name" value="Cytohesin 1"/>
    <property type="match status" value="1"/>
</dbReference>
<reference evidence="7" key="3">
    <citation type="submission" date="2025-09" db="UniProtKB">
        <authorList>
            <consortium name="Ensembl"/>
        </authorList>
    </citation>
    <scope>IDENTIFICATION</scope>
</reference>
<dbReference type="Proteomes" id="UP000018468">
    <property type="component" value="Linkage group LG1"/>
</dbReference>
<evidence type="ECO:0000256" key="2">
    <source>
        <dbReference type="ARBA" id="ARBA00022475"/>
    </source>
</evidence>
<dbReference type="Gene3D" id="1.10.1000.11">
    <property type="entry name" value="Arf Nucleotide-binding Site Opener,domain 2"/>
    <property type="match status" value="1"/>
</dbReference>